<keyword evidence="9" id="KW-0406">Ion transport</keyword>
<gene>
    <name evidence="16" type="ORF">IMSHALPRED_000329</name>
</gene>
<feature type="transmembrane region" description="Helical" evidence="14">
    <location>
        <begin position="51"/>
        <end position="74"/>
    </location>
</feature>
<evidence type="ECO:0000256" key="10">
    <source>
        <dbReference type="ARBA" id="ARBA00023136"/>
    </source>
</evidence>
<dbReference type="Pfam" id="PF00520">
    <property type="entry name" value="Ion_trans"/>
    <property type="match status" value="1"/>
</dbReference>
<dbReference type="PANTHER" id="PTHR46480">
    <property type="entry name" value="F20B24.22"/>
    <property type="match status" value="1"/>
</dbReference>
<evidence type="ECO:0000256" key="13">
    <source>
        <dbReference type="SAM" id="Coils"/>
    </source>
</evidence>
<reference evidence="16" key="1">
    <citation type="submission" date="2021-03" db="EMBL/GenBank/DDBJ databases">
        <authorList>
            <person name="Tagirdzhanova G."/>
        </authorList>
    </citation>
    <scope>NUCLEOTIDE SEQUENCE</scope>
</reference>
<evidence type="ECO:0000313" key="17">
    <source>
        <dbReference type="Proteomes" id="UP000664534"/>
    </source>
</evidence>
<feature type="domain" description="Ion transport" evidence="15">
    <location>
        <begin position="91"/>
        <end position="172"/>
    </location>
</feature>
<feature type="transmembrane region" description="Helical" evidence="14">
    <location>
        <begin position="95"/>
        <end position="119"/>
    </location>
</feature>
<dbReference type="GO" id="GO:0030171">
    <property type="term" value="F:voltage-gated proton channel activity"/>
    <property type="evidence" value="ECO:0007669"/>
    <property type="project" value="InterPro"/>
</dbReference>
<sequence>MSTNEESQPLLGNMTMEQRRSGYHGMAFKVSYDNPTRRQTRRFLSSLYGHYAVLLLVSMDVGCIFADFLISLYICDHSCGKRDSVGEGLPRAQEILQIVGIVFTCVFMVELLASIWAFGFGFFKSKFHCFDAAIIVAGFVIDVCLKDVLEEAASIVVILRLWRVFKIVEEFSAGASDQMEVLNEKIEELEAQIRELKAGNGNDNDYGQ</sequence>
<keyword evidence="17" id="KW-1185">Reference proteome</keyword>
<dbReference type="GO" id="GO:0005886">
    <property type="term" value="C:plasma membrane"/>
    <property type="evidence" value="ECO:0007669"/>
    <property type="project" value="UniProtKB-SubCell"/>
</dbReference>
<evidence type="ECO:0000256" key="14">
    <source>
        <dbReference type="SAM" id="Phobius"/>
    </source>
</evidence>
<comment type="caution">
    <text evidence="16">The sequence shown here is derived from an EMBL/GenBank/DDBJ whole genome shotgun (WGS) entry which is preliminary data.</text>
</comment>
<evidence type="ECO:0000256" key="4">
    <source>
        <dbReference type="ARBA" id="ARBA00022475"/>
    </source>
</evidence>
<dbReference type="InterPro" id="IPR031846">
    <property type="entry name" value="Hvcn1"/>
</dbReference>
<organism evidence="16 17">
    <name type="scientific">Imshaugia aleurites</name>
    <dbReference type="NCBI Taxonomy" id="172621"/>
    <lineage>
        <taxon>Eukaryota</taxon>
        <taxon>Fungi</taxon>
        <taxon>Dikarya</taxon>
        <taxon>Ascomycota</taxon>
        <taxon>Pezizomycotina</taxon>
        <taxon>Lecanoromycetes</taxon>
        <taxon>OSLEUM clade</taxon>
        <taxon>Lecanoromycetidae</taxon>
        <taxon>Lecanorales</taxon>
        <taxon>Lecanorineae</taxon>
        <taxon>Parmeliaceae</taxon>
        <taxon>Imshaugia</taxon>
    </lineage>
</organism>
<evidence type="ECO:0000256" key="7">
    <source>
        <dbReference type="ARBA" id="ARBA00022989"/>
    </source>
</evidence>
<dbReference type="AlphaFoldDB" id="A0A8H3EYB3"/>
<dbReference type="InterPro" id="IPR005821">
    <property type="entry name" value="Ion_trans_dom"/>
</dbReference>
<protein>
    <recommendedName>
        <fullName evidence="2">Voltage-gated hydrogen channel 1</fullName>
    </recommendedName>
    <alternativeName>
        <fullName evidence="12">Hydrogen voltage-gated channel 1</fullName>
    </alternativeName>
</protein>
<comment type="subcellular location">
    <subcellularLocation>
        <location evidence="1">Cell membrane</location>
        <topology evidence="1">Multi-pass membrane protein</topology>
    </subcellularLocation>
</comment>
<keyword evidence="10 14" id="KW-0472">Membrane</keyword>
<evidence type="ECO:0000256" key="3">
    <source>
        <dbReference type="ARBA" id="ARBA00022448"/>
    </source>
</evidence>
<keyword evidence="7 14" id="KW-1133">Transmembrane helix</keyword>
<dbReference type="OrthoDB" id="427456at2759"/>
<evidence type="ECO:0000256" key="8">
    <source>
        <dbReference type="ARBA" id="ARBA00023054"/>
    </source>
</evidence>
<proteinExistence type="predicted"/>
<keyword evidence="5 14" id="KW-0812">Transmembrane</keyword>
<dbReference type="GO" id="GO:0034702">
    <property type="term" value="C:monoatomic ion channel complex"/>
    <property type="evidence" value="ECO:0007669"/>
    <property type="project" value="UniProtKB-KW"/>
</dbReference>
<evidence type="ECO:0000256" key="6">
    <source>
        <dbReference type="ARBA" id="ARBA00022882"/>
    </source>
</evidence>
<accession>A0A8H3EYB3</accession>
<name>A0A8H3EYB3_9LECA</name>
<dbReference type="InterPro" id="IPR027359">
    <property type="entry name" value="Volt_channel_dom_sf"/>
</dbReference>
<evidence type="ECO:0000256" key="9">
    <source>
        <dbReference type="ARBA" id="ARBA00023065"/>
    </source>
</evidence>
<dbReference type="PANTHER" id="PTHR46480:SF1">
    <property type="entry name" value="VOLTAGE-GATED HYDROGEN CHANNEL 1"/>
    <property type="match status" value="1"/>
</dbReference>
<feature type="coiled-coil region" evidence="13">
    <location>
        <begin position="172"/>
        <end position="199"/>
    </location>
</feature>
<evidence type="ECO:0000259" key="15">
    <source>
        <dbReference type="Pfam" id="PF00520"/>
    </source>
</evidence>
<evidence type="ECO:0000256" key="2">
    <source>
        <dbReference type="ARBA" id="ARBA00015897"/>
    </source>
</evidence>
<keyword evidence="6" id="KW-0851">Voltage-gated channel</keyword>
<dbReference type="Proteomes" id="UP000664534">
    <property type="component" value="Unassembled WGS sequence"/>
</dbReference>
<evidence type="ECO:0000256" key="12">
    <source>
        <dbReference type="ARBA" id="ARBA00031989"/>
    </source>
</evidence>
<evidence type="ECO:0000256" key="11">
    <source>
        <dbReference type="ARBA" id="ARBA00023303"/>
    </source>
</evidence>
<dbReference type="Gene3D" id="1.20.120.350">
    <property type="entry name" value="Voltage-gated potassium channels. Chain C"/>
    <property type="match status" value="1"/>
</dbReference>
<keyword evidence="8 13" id="KW-0175">Coiled coil</keyword>
<keyword evidence="4" id="KW-1003">Cell membrane</keyword>
<evidence type="ECO:0000256" key="1">
    <source>
        <dbReference type="ARBA" id="ARBA00004651"/>
    </source>
</evidence>
<dbReference type="EMBL" id="CAJPDT010000010">
    <property type="protein sequence ID" value="CAF9912493.1"/>
    <property type="molecule type" value="Genomic_DNA"/>
</dbReference>
<keyword evidence="11" id="KW-0407">Ion channel</keyword>
<keyword evidence="3" id="KW-0813">Transport</keyword>
<evidence type="ECO:0000256" key="5">
    <source>
        <dbReference type="ARBA" id="ARBA00022692"/>
    </source>
</evidence>
<evidence type="ECO:0000313" key="16">
    <source>
        <dbReference type="EMBL" id="CAF9912493.1"/>
    </source>
</evidence>